<sequence length="161" mass="18961">MAGFFKKNRARTVDPSQVKSTPLKSIDYDPKIILAWSKAVEGNDDIMLWLKENGYMELFMATYAIYLKDEARDWLQQNGYAHLLAFINAAEGNESAQKWLQVHQFDLLYHMALAIENEEESWIWLRRHSSQDIFLLTTIIKQVKDKIEENHNDIHSFRKDL</sequence>
<dbReference type="EMBL" id="JACVEL010000014">
    <property type="protein sequence ID" value="MBC9813744.1"/>
    <property type="molecule type" value="Genomic_DNA"/>
</dbReference>
<name>A0A8J6P7Z1_9FLAO</name>
<keyword evidence="2" id="KW-1185">Reference proteome</keyword>
<proteinExistence type="predicted"/>
<protein>
    <submittedName>
        <fullName evidence="1">Uncharacterized protein</fullName>
    </submittedName>
</protein>
<comment type="caution">
    <text evidence="1">The sequence shown here is derived from an EMBL/GenBank/DDBJ whole genome shotgun (WGS) entry which is preliminary data.</text>
</comment>
<reference evidence="1" key="1">
    <citation type="submission" date="2020-09" db="EMBL/GenBank/DDBJ databases">
        <title>Taishania pollutisoli gen. nov., sp. nov., Isolated from Tetrabromobisphenol A-Contaminated Soil.</title>
        <authorList>
            <person name="Chen Q."/>
        </authorList>
    </citation>
    <scope>NUCLEOTIDE SEQUENCE</scope>
    <source>
        <strain evidence="1">CZZ-1</strain>
    </source>
</reference>
<dbReference type="RefSeq" id="WP_163492876.1">
    <property type="nucleotide sequence ID" value="NZ_JACVEL010000014.1"/>
</dbReference>
<evidence type="ECO:0000313" key="1">
    <source>
        <dbReference type="EMBL" id="MBC9813744.1"/>
    </source>
</evidence>
<accession>A0A8J6P7Z1</accession>
<organism evidence="1 2">
    <name type="scientific">Taishania pollutisoli</name>
    <dbReference type="NCBI Taxonomy" id="2766479"/>
    <lineage>
        <taxon>Bacteria</taxon>
        <taxon>Pseudomonadati</taxon>
        <taxon>Bacteroidota</taxon>
        <taxon>Flavobacteriia</taxon>
        <taxon>Flavobacteriales</taxon>
        <taxon>Crocinitomicaceae</taxon>
        <taxon>Taishania</taxon>
    </lineage>
</organism>
<evidence type="ECO:0000313" key="2">
    <source>
        <dbReference type="Proteomes" id="UP000652681"/>
    </source>
</evidence>
<dbReference type="Proteomes" id="UP000652681">
    <property type="component" value="Unassembled WGS sequence"/>
</dbReference>
<gene>
    <name evidence="1" type="ORF">H9Y05_14815</name>
</gene>
<dbReference type="AlphaFoldDB" id="A0A8J6P7Z1"/>